<comment type="caution">
    <text evidence="1">The sequence shown here is derived from an EMBL/GenBank/DDBJ whole genome shotgun (WGS) entry which is preliminary data.</text>
</comment>
<dbReference type="SUPFAM" id="SSF47473">
    <property type="entry name" value="EF-hand"/>
    <property type="match status" value="1"/>
</dbReference>
<dbReference type="AlphaFoldDB" id="A0ABD2Z604"/>
<evidence type="ECO:0000313" key="1">
    <source>
        <dbReference type="EMBL" id="KAL3514917.1"/>
    </source>
</evidence>
<dbReference type="EMBL" id="JBJUIK010000011">
    <property type="protein sequence ID" value="KAL3514917.1"/>
    <property type="molecule type" value="Genomic_DNA"/>
</dbReference>
<dbReference type="Gene3D" id="1.10.238.10">
    <property type="entry name" value="EF-hand"/>
    <property type="match status" value="1"/>
</dbReference>
<sequence>MQTAEYELNLDISKTADYVTSYLKKTTPQDKKSNSTQEASTLYEEDFKKLIAAKIGEEEDNTSRRNRRYDELRKVVYMHEMEDTGYINLKSLKRWLGRLGESADVLKCKSIVRSFNFNGDGFLSFNKFKIMMMN</sequence>
<protein>
    <recommendedName>
        <fullName evidence="3">EF-hand domain-containing protein</fullName>
    </recommendedName>
</protein>
<name>A0ABD2Z604_9GENT</name>
<keyword evidence="2" id="KW-1185">Reference proteome</keyword>
<dbReference type="InterPro" id="IPR011992">
    <property type="entry name" value="EF-hand-dom_pair"/>
</dbReference>
<organism evidence="1 2">
    <name type="scientific">Cinchona calisaya</name>
    <dbReference type="NCBI Taxonomy" id="153742"/>
    <lineage>
        <taxon>Eukaryota</taxon>
        <taxon>Viridiplantae</taxon>
        <taxon>Streptophyta</taxon>
        <taxon>Embryophyta</taxon>
        <taxon>Tracheophyta</taxon>
        <taxon>Spermatophyta</taxon>
        <taxon>Magnoliopsida</taxon>
        <taxon>eudicotyledons</taxon>
        <taxon>Gunneridae</taxon>
        <taxon>Pentapetalae</taxon>
        <taxon>asterids</taxon>
        <taxon>lamiids</taxon>
        <taxon>Gentianales</taxon>
        <taxon>Rubiaceae</taxon>
        <taxon>Cinchonoideae</taxon>
        <taxon>Cinchoneae</taxon>
        <taxon>Cinchona</taxon>
    </lineage>
</organism>
<gene>
    <name evidence="1" type="ORF">ACH5RR_027634</name>
</gene>
<accession>A0ABD2Z604</accession>
<proteinExistence type="predicted"/>
<reference evidence="1 2" key="1">
    <citation type="submission" date="2024-11" db="EMBL/GenBank/DDBJ databases">
        <title>A near-complete genome assembly of Cinchona calisaya.</title>
        <authorList>
            <person name="Lian D.C."/>
            <person name="Zhao X.W."/>
            <person name="Wei L."/>
        </authorList>
    </citation>
    <scope>NUCLEOTIDE SEQUENCE [LARGE SCALE GENOMIC DNA]</scope>
    <source>
        <tissue evidence="1">Nenye</tissue>
    </source>
</reference>
<dbReference type="Proteomes" id="UP001630127">
    <property type="component" value="Unassembled WGS sequence"/>
</dbReference>
<evidence type="ECO:0000313" key="2">
    <source>
        <dbReference type="Proteomes" id="UP001630127"/>
    </source>
</evidence>
<evidence type="ECO:0008006" key="3">
    <source>
        <dbReference type="Google" id="ProtNLM"/>
    </source>
</evidence>